<keyword evidence="2" id="KW-0406">Ion transport</keyword>
<evidence type="ECO:0000256" key="4">
    <source>
        <dbReference type="SAM" id="SignalP"/>
    </source>
</evidence>
<dbReference type="PANTHER" id="PTHR30006">
    <property type="entry name" value="THIAMINE-BINDING PERIPLASMIC PROTEIN-RELATED"/>
    <property type="match status" value="1"/>
</dbReference>
<feature type="signal peptide" evidence="4">
    <location>
        <begin position="1"/>
        <end position="21"/>
    </location>
</feature>
<dbReference type="Gene3D" id="3.40.190.10">
    <property type="entry name" value="Periplasmic binding protein-like II"/>
    <property type="match status" value="2"/>
</dbReference>
<protein>
    <submittedName>
        <fullName evidence="5">Extracellular solute-binding protein</fullName>
    </submittedName>
</protein>
<reference evidence="5 6" key="1">
    <citation type="submission" date="2024-09" db="EMBL/GenBank/DDBJ databases">
        <authorList>
            <person name="Salinas-Garcia M.A."/>
            <person name="Prieme A."/>
        </authorList>
    </citation>
    <scope>NUCLEOTIDE SEQUENCE [LARGE SCALE GENOMIC DNA]</scope>
    <source>
        <strain evidence="5 6">DSM 21081</strain>
    </source>
</reference>
<keyword evidence="3 4" id="KW-0732">Signal</keyword>
<comment type="similarity">
    <text evidence="1">Belongs to the bacterial solute-binding protein 1 family.</text>
</comment>
<accession>A0ABV4UMX7</accession>
<evidence type="ECO:0000256" key="1">
    <source>
        <dbReference type="ARBA" id="ARBA00008520"/>
    </source>
</evidence>
<name>A0ABV4UMX7_9MICC</name>
<dbReference type="RefSeq" id="WP_373972152.1">
    <property type="nucleotide sequence ID" value="NZ_JBHDLJ010000007.1"/>
</dbReference>
<organism evidence="5 6">
    <name type="scientific">Arthrobacter halodurans</name>
    <dbReference type="NCBI Taxonomy" id="516699"/>
    <lineage>
        <taxon>Bacteria</taxon>
        <taxon>Bacillati</taxon>
        <taxon>Actinomycetota</taxon>
        <taxon>Actinomycetes</taxon>
        <taxon>Micrococcales</taxon>
        <taxon>Micrococcaceae</taxon>
        <taxon>Arthrobacter</taxon>
    </lineage>
</organism>
<evidence type="ECO:0000256" key="3">
    <source>
        <dbReference type="ARBA" id="ARBA00022729"/>
    </source>
</evidence>
<dbReference type="EMBL" id="JBHDLJ010000007">
    <property type="protein sequence ID" value="MFB0834978.1"/>
    <property type="molecule type" value="Genomic_DNA"/>
</dbReference>
<dbReference type="Proteomes" id="UP001575652">
    <property type="component" value="Unassembled WGS sequence"/>
</dbReference>
<keyword evidence="6" id="KW-1185">Reference proteome</keyword>
<dbReference type="Pfam" id="PF13343">
    <property type="entry name" value="SBP_bac_6"/>
    <property type="match status" value="1"/>
</dbReference>
<comment type="caution">
    <text evidence="5">The sequence shown here is derived from an EMBL/GenBank/DDBJ whole genome shotgun (WGS) entry which is preliminary data.</text>
</comment>
<sequence length="354" mass="37396">MRLTQRASIASLAAAAVLGLAACGGSAPSGGGTPADGSASAQSDNKITLYSGRNEELVQPLIDRFVEETGIEVDVRYGNTAAMAAQLLEEGEKSPADIFLAQDAGALGAVAEADLFEELPESVLEPLPEQYRDADGEWAGVTARARVLIHNKDMVPEDELPATVQELNAPEYAGKVGVAPSNASFQSFITAMRELEGDDAAKKYLEDLANNEPAIRDGNSAIVADVNDGKIPLGLVNHYYLYQLAKEKGVEAEELAASNYLFPDGNIGALVNISGAGLVKHAADDDAARLLEYFLSTEGQTYFAEETHEYPMLEDVAGPAGLPGLAELQVPDVDLNDLDDLETTIQMITEAGLA</sequence>
<dbReference type="PIRSF" id="PIRSF002825">
    <property type="entry name" value="CfbpA"/>
    <property type="match status" value="1"/>
</dbReference>
<evidence type="ECO:0000256" key="2">
    <source>
        <dbReference type="ARBA" id="ARBA00022496"/>
    </source>
</evidence>
<keyword evidence="2" id="KW-0410">Iron transport</keyword>
<dbReference type="InterPro" id="IPR026045">
    <property type="entry name" value="Ferric-bd"/>
</dbReference>
<dbReference type="PANTHER" id="PTHR30006:SF15">
    <property type="entry name" value="IRON-UTILIZATION PERIPLASMIC PROTEIN"/>
    <property type="match status" value="1"/>
</dbReference>
<keyword evidence="2" id="KW-0813">Transport</keyword>
<dbReference type="SUPFAM" id="SSF53850">
    <property type="entry name" value="Periplasmic binding protein-like II"/>
    <property type="match status" value="1"/>
</dbReference>
<keyword evidence="2" id="KW-0408">Iron</keyword>
<feature type="chain" id="PRO_5045139935" evidence="4">
    <location>
        <begin position="22"/>
        <end position="354"/>
    </location>
</feature>
<gene>
    <name evidence="5" type="ORF">ACETWP_10305</name>
</gene>
<evidence type="ECO:0000313" key="6">
    <source>
        <dbReference type="Proteomes" id="UP001575652"/>
    </source>
</evidence>
<evidence type="ECO:0000313" key="5">
    <source>
        <dbReference type="EMBL" id="MFB0834978.1"/>
    </source>
</evidence>
<dbReference type="PROSITE" id="PS51257">
    <property type="entry name" value="PROKAR_LIPOPROTEIN"/>
    <property type="match status" value="1"/>
</dbReference>
<proteinExistence type="inferred from homology"/>